<reference evidence="2" key="1">
    <citation type="journal article" date="2019" name="Int. J. Syst. Evol. Microbiol.">
        <title>The Global Catalogue of Microorganisms (GCM) 10K type strain sequencing project: providing services to taxonomists for standard genome sequencing and annotation.</title>
        <authorList>
            <consortium name="The Broad Institute Genomics Platform"/>
            <consortium name="The Broad Institute Genome Sequencing Center for Infectious Disease"/>
            <person name="Wu L."/>
            <person name="Ma J."/>
        </authorList>
    </citation>
    <scope>NUCLEOTIDE SEQUENCE [LARGE SCALE GENOMIC DNA]</scope>
    <source>
        <strain evidence="2">KACC 12507</strain>
    </source>
</reference>
<name>A0ABV9LQM1_9ALTE</name>
<dbReference type="Proteomes" id="UP001595897">
    <property type="component" value="Unassembled WGS sequence"/>
</dbReference>
<sequence>MSKLYPGTCHCNQIELYLNLPLALSDYSPRACDCDFCSEHDLMYVSDPQGTLEIVSTISLQHLRQGSQQAEFLRCANCEQIVAVVANIDGEYKGAINSDCLHDADLLSAPTPVSPKALSKDEKKARWAKHWSKVKISEPD</sequence>
<dbReference type="InterPro" id="IPR011057">
    <property type="entry name" value="Mss4-like_sf"/>
</dbReference>
<evidence type="ECO:0000313" key="1">
    <source>
        <dbReference type="EMBL" id="MFC4698762.1"/>
    </source>
</evidence>
<protein>
    <submittedName>
        <fullName evidence="1">Aldehyde-activating protein</fullName>
    </submittedName>
</protein>
<dbReference type="SUPFAM" id="SSF51316">
    <property type="entry name" value="Mss4-like"/>
    <property type="match status" value="1"/>
</dbReference>
<comment type="caution">
    <text evidence="1">The sequence shown here is derived from an EMBL/GenBank/DDBJ whole genome shotgun (WGS) entry which is preliminary data.</text>
</comment>
<gene>
    <name evidence="1" type="ORF">ACFO4O_01125</name>
</gene>
<dbReference type="RefSeq" id="WP_382405408.1">
    <property type="nucleotide sequence ID" value="NZ_JBHSGU010000001.1"/>
</dbReference>
<evidence type="ECO:0000313" key="2">
    <source>
        <dbReference type="Proteomes" id="UP001595897"/>
    </source>
</evidence>
<proteinExistence type="predicted"/>
<dbReference type="EMBL" id="JBHSGU010000001">
    <property type="protein sequence ID" value="MFC4698762.1"/>
    <property type="molecule type" value="Genomic_DNA"/>
</dbReference>
<organism evidence="1 2">
    <name type="scientific">Glaciecola siphonariae</name>
    <dbReference type="NCBI Taxonomy" id="521012"/>
    <lineage>
        <taxon>Bacteria</taxon>
        <taxon>Pseudomonadati</taxon>
        <taxon>Pseudomonadota</taxon>
        <taxon>Gammaproteobacteria</taxon>
        <taxon>Alteromonadales</taxon>
        <taxon>Alteromonadaceae</taxon>
        <taxon>Glaciecola</taxon>
    </lineage>
</organism>
<dbReference type="Gene3D" id="2.170.150.70">
    <property type="match status" value="1"/>
</dbReference>
<keyword evidence="2" id="KW-1185">Reference proteome</keyword>
<accession>A0ABV9LQM1</accession>